<keyword evidence="3" id="KW-0732">Signal</keyword>
<keyword evidence="5" id="KW-1185">Reference proteome</keyword>
<evidence type="ECO:0000313" key="5">
    <source>
        <dbReference type="Proteomes" id="UP000075243"/>
    </source>
</evidence>
<evidence type="ECO:0000256" key="1">
    <source>
        <dbReference type="ARBA" id="ARBA00008668"/>
    </source>
</evidence>
<dbReference type="STRING" id="3821.A0A151QL70"/>
<dbReference type="Gene3D" id="3.40.50.1110">
    <property type="entry name" value="SGNH hydrolase"/>
    <property type="match status" value="1"/>
</dbReference>
<dbReference type="Gramene" id="C.cajan_47585.t">
    <property type="protein sequence ID" value="C.cajan_47585.t"/>
    <property type="gene ID" value="C.cajan_47585"/>
</dbReference>
<name>A0A151QL70_CAJCA</name>
<feature type="chain" id="PRO_5007587422" evidence="3">
    <location>
        <begin position="22"/>
        <end position="137"/>
    </location>
</feature>
<dbReference type="AlphaFoldDB" id="A0A151QL70"/>
<dbReference type="PANTHER" id="PTHR22835">
    <property type="entry name" value="ZINC FINGER FYVE DOMAIN CONTAINING PROTEIN"/>
    <property type="match status" value="1"/>
</dbReference>
<evidence type="ECO:0000313" key="4">
    <source>
        <dbReference type="EMBL" id="KYP31031.1"/>
    </source>
</evidence>
<proteinExistence type="inferred from homology"/>
<organism evidence="4 5">
    <name type="scientific">Cajanus cajan</name>
    <name type="common">Pigeon pea</name>
    <name type="synonym">Cajanus indicus</name>
    <dbReference type="NCBI Taxonomy" id="3821"/>
    <lineage>
        <taxon>Eukaryota</taxon>
        <taxon>Viridiplantae</taxon>
        <taxon>Streptophyta</taxon>
        <taxon>Embryophyta</taxon>
        <taxon>Tracheophyta</taxon>
        <taxon>Spermatophyta</taxon>
        <taxon>Magnoliopsida</taxon>
        <taxon>eudicotyledons</taxon>
        <taxon>Gunneridae</taxon>
        <taxon>Pentapetalae</taxon>
        <taxon>rosids</taxon>
        <taxon>fabids</taxon>
        <taxon>Fabales</taxon>
        <taxon>Fabaceae</taxon>
        <taxon>Papilionoideae</taxon>
        <taxon>50 kb inversion clade</taxon>
        <taxon>NPAAA clade</taxon>
        <taxon>indigoferoid/millettioid clade</taxon>
        <taxon>Phaseoleae</taxon>
        <taxon>Cajanus</taxon>
    </lineage>
</organism>
<dbReference type="GO" id="GO:0016788">
    <property type="term" value="F:hydrolase activity, acting on ester bonds"/>
    <property type="evidence" value="ECO:0007669"/>
    <property type="project" value="InterPro"/>
</dbReference>
<evidence type="ECO:0000256" key="2">
    <source>
        <dbReference type="ARBA" id="ARBA00023180"/>
    </source>
</evidence>
<evidence type="ECO:0000256" key="3">
    <source>
        <dbReference type="SAM" id="SignalP"/>
    </source>
</evidence>
<dbReference type="InterPro" id="IPR001087">
    <property type="entry name" value="GDSL"/>
</dbReference>
<keyword evidence="2" id="KW-0325">Glycoprotein</keyword>
<gene>
    <name evidence="4" type="ORF">KK1_049201</name>
</gene>
<dbReference type="Pfam" id="PF00657">
    <property type="entry name" value="Lipase_GDSL"/>
    <property type="match status" value="1"/>
</dbReference>
<reference evidence="4" key="1">
    <citation type="journal article" date="2012" name="Nat. Biotechnol.">
        <title>Draft genome sequence of pigeonpea (Cajanus cajan), an orphan legume crop of resource-poor farmers.</title>
        <authorList>
            <person name="Varshney R.K."/>
            <person name="Chen W."/>
            <person name="Li Y."/>
            <person name="Bharti A.K."/>
            <person name="Saxena R.K."/>
            <person name="Schlueter J.A."/>
            <person name="Donoghue M.T."/>
            <person name="Azam S."/>
            <person name="Fan G."/>
            <person name="Whaley A.M."/>
            <person name="Farmer A.D."/>
            <person name="Sheridan J."/>
            <person name="Iwata A."/>
            <person name="Tuteja R."/>
            <person name="Penmetsa R.V."/>
            <person name="Wu W."/>
            <person name="Upadhyaya H.D."/>
            <person name="Yang S.P."/>
            <person name="Shah T."/>
            <person name="Saxena K.B."/>
            <person name="Michael T."/>
            <person name="McCombie W.R."/>
            <person name="Yang B."/>
            <person name="Zhang G."/>
            <person name="Yang H."/>
            <person name="Wang J."/>
            <person name="Spillane C."/>
            <person name="Cook D.R."/>
            <person name="May G.D."/>
            <person name="Xu X."/>
            <person name="Jackson S.A."/>
        </authorList>
    </citation>
    <scope>NUCLEOTIDE SEQUENCE [LARGE SCALE GENOMIC DNA]</scope>
</reference>
<protein>
    <submittedName>
        <fullName evidence="4">GDSL esterase/lipase At5g45910 family</fullName>
    </submittedName>
</protein>
<dbReference type="Proteomes" id="UP000075243">
    <property type="component" value="Unassembled WGS sequence"/>
</dbReference>
<feature type="signal peptide" evidence="3">
    <location>
        <begin position="1"/>
        <end position="21"/>
    </location>
</feature>
<sequence length="137" mass="15188">MKIVIIFCITFTCGFLGNVISNANPLPYEAIFNFGDSISDTRNAATCYPSMDDNSPYGSTYFKHSSGRVSNGQLIIDFIAEAYALSMLPAYLNLSNNQDIWQGVNFAFVGATALDMEYFIQKKTHSSIDEYLVECST</sequence>
<accession>A0A151QL70</accession>
<dbReference type="PANTHER" id="PTHR22835:SF577">
    <property type="entry name" value="GDSL-LIKE LIPASE_ACYLHYDROLASE SUPERFAMILY PROTEIN"/>
    <property type="match status" value="1"/>
</dbReference>
<comment type="similarity">
    <text evidence="1">Belongs to the 'GDSL' lipolytic enzyme family.</text>
</comment>
<dbReference type="InterPro" id="IPR036514">
    <property type="entry name" value="SGNH_hydro_sf"/>
</dbReference>
<dbReference type="EMBL" id="KQ486644">
    <property type="protein sequence ID" value="KYP31031.1"/>
    <property type="molecule type" value="Genomic_DNA"/>
</dbReference>